<dbReference type="RefSeq" id="WP_220307308.1">
    <property type="nucleotide sequence ID" value="NZ_CP080590.1"/>
</dbReference>
<feature type="transmembrane region" description="Helical" evidence="1">
    <location>
        <begin position="52"/>
        <end position="72"/>
    </location>
</feature>
<evidence type="ECO:0000313" key="2">
    <source>
        <dbReference type="EMBL" id="QYO78856.1"/>
    </source>
</evidence>
<evidence type="ECO:0000313" key="3">
    <source>
        <dbReference type="Proteomes" id="UP000825799"/>
    </source>
</evidence>
<dbReference type="Proteomes" id="UP000825799">
    <property type="component" value="Chromosome"/>
</dbReference>
<evidence type="ECO:0000256" key="1">
    <source>
        <dbReference type="SAM" id="Phobius"/>
    </source>
</evidence>
<proteinExistence type="predicted"/>
<keyword evidence="1" id="KW-1133">Transmembrane helix</keyword>
<name>A0ABX8WLG0_9HYPH</name>
<reference evidence="2 3" key="1">
    <citation type="submission" date="2021-08" db="EMBL/GenBank/DDBJ databases">
        <title>Devosia salina sp. nov., isolated from the South China Sea sediment.</title>
        <authorList>
            <person name="Zhou Z."/>
        </authorList>
    </citation>
    <scope>NUCLEOTIDE SEQUENCE [LARGE SCALE GENOMIC DNA]</scope>
    <source>
        <strain evidence="2 3">SCS-3</strain>
    </source>
</reference>
<keyword evidence="3" id="KW-1185">Reference proteome</keyword>
<sequence length="81" mass="9102">MLKWLLLVLGLLLFTNGMFTRTFSFAEPEQHCFYMDLININACAASPAMPQLVVWSNLVIGGALILGCLLYARAKKPQRRT</sequence>
<dbReference type="EMBL" id="CP080590">
    <property type="protein sequence ID" value="QYO78856.1"/>
    <property type="molecule type" value="Genomic_DNA"/>
</dbReference>
<accession>A0ABX8WLG0</accession>
<organism evidence="2 3">
    <name type="scientific">Devosia salina</name>
    <dbReference type="NCBI Taxonomy" id="2860336"/>
    <lineage>
        <taxon>Bacteria</taxon>
        <taxon>Pseudomonadati</taxon>
        <taxon>Pseudomonadota</taxon>
        <taxon>Alphaproteobacteria</taxon>
        <taxon>Hyphomicrobiales</taxon>
        <taxon>Devosiaceae</taxon>
        <taxon>Devosia</taxon>
    </lineage>
</organism>
<protein>
    <submittedName>
        <fullName evidence="2">Uncharacterized protein</fullName>
    </submittedName>
</protein>
<keyword evidence="1" id="KW-0472">Membrane</keyword>
<gene>
    <name evidence="2" type="ORF">K1X15_10105</name>
</gene>
<keyword evidence="1" id="KW-0812">Transmembrane</keyword>